<keyword evidence="11" id="KW-1185">Reference proteome</keyword>
<evidence type="ECO:0000256" key="7">
    <source>
        <dbReference type="ARBA" id="ARBA00023157"/>
    </source>
</evidence>
<dbReference type="PANTHER" id="PTHR21066:SF18">
    <property type="entry name" value="ODORANT-BINDING PROTEIN 73A, ISOFORM B"/>
    <property type="match status" value="1"/>
</dbReference>
<keyword evidence="4" id="KW-0964">Secreted</keyword>
<dbReference type="EMBL" id="ADMH02000830">
    <property type="protein sequence ID" value="ETN64937.1"/>
    <property type="molecule type" value="Genomic_DNA"/>
</dbReference>
<evidence type="ECO:0000256" key="1">
    <source>
        <dbReference type="ARBA" id="ARBA00004613"/>
    </source>
</evidence>
<proteinExistence type="inferred from homology"/>
<protein>
    <recommendedName>
        <fullName evidence="12">Odorant-binding protein 73a</fullName>
    </recommendedName>
</protein>
<dbReference type="GO" id="GO:0005549">
    <property type="term" value="F:odorant binding"/>
    <property type="evidence" value="ECO:0007669"/>
    <property type="project" value="InterPro"/>
</dbReference>
<keyword evidence="8" id="KW-0732">Signal</keyword>
<dbReference type="VEuPathDB" id="VectorBase:ADAC003303"/>
<dbReference type="OMA" id="VINQRWR"/>
<reference evidence="9" key="3">
    <citation type="journal article" date="2013" name="Nucleic Acids Res.">
        <title>The genome of Anopheles darlingi, the main neotropical malaria vector.</title>
        <authorList>
            <person name="Marinotti O."/>
            <person name="Cerqueira G.C."/>
            <person name="de Almeida L.G."/>
            <person name="Ferro M.I."/>
            <person name="Loreto E.L."/>
            <person name="Zaha A."/>
            <person name="Teixeira S.M."/>
            <person name="Wespiser A.R."/>
            <person name="Almeida E Silva A."/>
            <person name="Schlindwein A.D."/>
            <person name="Pacheco A.C."/>
            <person name="Silva A.L."/>
            <person name="Graveley B.R."/>
            <person name="Walenz B.P."/>
            <person name="Lima Bde A."/>
            <person name="Ribeiro C.A."/>
            <person name="Nunes-Silva C.G."/>
            <person name="de Carvalho C.R."/>
            <person name="Soares C.M."/>
            <person name="de Menezes C.B."/>
            <person name="Matiolli C."/>
            <person name="Caffrey D."/>
            <person name="Araujo D.A."/>
            <person name="de Oliveira D.M."/>
            <person name="Golenbock D."/>
            <person name="Grisard E.C."/>
            <person name="Fantinatti-Garboggini F."/>
            <person name="de Carvalho F.M."/>
            <person name="Barcellos F.G."/>
            <person name="Prosdocimi F."/>
            <person name="May G."/>
            <person name="Azevedo Junior G.M."/>
            <person name="Guimaraes G.M."/>
            <person name="Goldman G.H."/>
            <person name="Padilha I.Q."/>
            <person name="Batista Jda S."/>
            <person name="Ferro J.A."/>
            <person name="Ribeiro J.M."/>
            <person name="Fietto J.L."/>
            <person name="Dabbas K.M."/>
            <person name="Cerdeira L."/>
            <person name="Agnez-Lima L.F."/>
            <person name="Brocchi M."/>
            <person name="de Carvalho M.O."/>
            <person name="Teixeira Mde M."/>
            <person name="Diniz Maia Mde M."/>
            <person name="Goldman M.H."/>
            <person name="Cruz Schneider M.P."/>
            <person name="Felipe M.S."/>
            <person name="Hungria M."/>
            <person name="Nicolas M.F."/>
            <person name="Pereira M."/>
            <person name="Montes M.A."/>
            <person name="Cantao M.E."/>
            <person name="Vincentz M."/>
            <person name="Rafael M.S."/>
            <person name="Silverman N."/>
            <person name="Stoco P.H."/>
            <person name="Souza R.C."/>
            <person name="Vicentini R."/>
            <person name="Gazzinelli R.T."/>
            <person name="Neves Rde O."/>
            <person name="Silva R."/>
            <person name="Astolfi-Filho S."/>
            <person name="Maciel T.E."/>
            <person name="Urmenyi T.P."/>
            <person name="Tadei W.P."/>
            <person name="Camargo E.P."/>
            <person name="de Vasconcelos A.T."/>
        </authorList>
    </citation>
    <scope>NUCLEOTIDE SEQUENCE</scope>
</reference>
<keyword evidence="3" id="KW-0813">Transport</keyword>
<sequence length="258" mass="29448">MAPRNILLLVCWLVLACCGVLTVQADPMKQQRKIDRAIATQHGDGVVINQRWRLFKVTWQKFGQPAIPSSTASRPLLKQPASAEPLQKRCLTKPNVSKKVDMVIYQCQEEIKSTLIEDALKIYTAEAGHWQHDRRRRRRDAGEEGTIDFSHPTIVSHEDKWIAGCLMQCVYRKNNAIDKNGWPTLDGLVNLYTDGVNEHGYFMATLRGVDRCLKGTSRKYQIKRNDLAENFEQCEVAFDVFDCISDMITDYCSGETHD</sequence>
<feature type="chain" id="PRO_5010155554" description="Odorant-binding protein 73a" evidence="8">
    <location>
        <begin position="26"/>
        <end position="258"/>
    </location>
</feature>
<evidence type="ECO:0000313" key="9">
    <source>
        <dbReference type="EMBL" id="ETN64937.1"/>
    </source>
</evidence>
<dbReference type="InterPro" id="IPR052295">
    <property type="entry name" value="Odorant-binding_protein"/>
</dbReference>
<evidence type="ECO:0000313" key="11">
    <source>
        <dbReference type="Proteomes" id="UP000000673"/>
    </source>
</evidence>
<reference evidence="9 11" key="1">
    <citation type="journal article" date="2010" name="BMC Genomics">
        <title>Combination of measures distinguishes pre-miRNAs from other stem-loops in the genome of the newly sequenced Anopheles darlingi.</title>
        <authorList>
            <person name="Mendes N.D."/>
            <person name="Freitas A.T."/>
            <person name="Vasconcelos A.T."/>
            <person name="Sagot M.F."/>
        </authorList>
    </citation>
    <scope>NUCLEOTIDE SEQUENCE</scope>
</reference>
<comment type="similarity">
    <text evidence="2">Belongs to the PBP/GOBP family.</text>
</comment>
<dbReference type="PROSITE" id="PS51257">
    <property type="entry name" value="PROKAR_LIPOPROTEIN"/>
    <property type="match status" value="1"/>
</dbReference>
<evidence type="ECO:0008006" key="12">
    <source>
        <dbReference type="Google" id="ProtNLM"/>
    </source>
</evidence>
<evidence type="ECO:0000256" key="8">
    <source>
        <dbReference type="SAM" id="SignalP"/>
    </source>
</evidence>
<dbReference type="Proteomes" id="UP000000673">
    <property type="component" value="Unassembled WGS sequence"/>
</dbReference>
<dbReference type="SUPFAM" id="SSF47565">
    <property type="entry name" value="Insect pheromone/odorant-binding proteins"/>
    <property type="match status" value="1"/>
</dbReference>
<dbReference type="PANTHER" id="PTHR21066">
    <property type="entry name" value="ODORANT-BINDING PROTEIN 59A-RELATED"/>
    <property type="match status" value="1"/>
</dbReference>
<evidence type="ECO:0000256" key="5">
    <source>
        <dbReference type="ARBA" id="ARBA00022606"/>
    </source>
</evidence>
<dbReference type="AlphaFoldDB" id="W5JKQ4"/>
<reference evidence="9" key="2">
    <citation type="submission" date="2010-05" db="EMBL/GenBank/DDBJ databases">
        <authorList>
            <person name="Almeida L.G."/>
            <person name="Nicolas M.F."/>
            <person name="Souza R.C."/>
            <person name="Vasconcelos A.T.R."/>
        </authorList>
    </citation>
    <scope>NUCLEOTIDE SEQUENCE</scope>
</reference>
<evidence type="ECO:0000256" key="3">
    <source>
        <dbReference type="ARBA" id="ARBA00022448"/>
    </source>
</evidence>
<dbReference type="EnsemblMetazoa" id="ADAC003303-RA">
    <property type="protein sequence ID" value="ADAC003303-PA"/>
    <property type="gene ID" value="ADAC003303"/>
</dbReference>
<evidence type="ECO:0000256" key="2">
    <source>
        <dbReference type="ARBA" id="ARBA00008098"/>
    </source>
</evidence>
<organism evidence="9">
    <name type="scientific">Anopheles darlingi</name>
    <name type="common">Mosquito</name>
    <dbReference type="NCBI Taxonomy" id="43151"/>
    <lineage>
        <taxon>Eukaryota</taxon>
        <taxon>Metazoa</taxon>
        <taxon>Ecdysozoa</taxon>
        <taxon>Arthropoda</taxon>
        <taxon>Hexapoda</taxon>
        <taxon>Insecta</taxon>
        <taxon>Pterygota</taxon>
        <taxon>Neoptera</taxon>
        <taxon>Endopterygota</taxon>
        <taxon>Diptera</taxon>
        <taxon>Nematocera</taxon>
        <taxon>Culicoidea</taxon>
        <taxon>Culicidae</taxon>
        <taxon>Anophelinae</taxon>
        <taxon>Anopheles</taxon>
    </lineage>
</organism>
<evidence type="ECO:0000256" key="6">
    <source>
        <dbReference type="ARBA" id="ARBA00022725"/>
    </source>
</evidence>
<evidence type="ECO:0000256" key="4">
    <source>
        <dbReference type="ARBA" id="ARBA00022525"/>
    </source>
</evidence>
<gene>
    <name evidence="9" type="ORF">AND_003303</name>
</gene>
<dbReference type="InterPro" id="IPR036728">
    <property type="entry name" value="PBP_GOBP_sf"/>
</dbReference>
<dbReference type="HOGENOM" id="CLU_1078563_0_0_1"/>
<reference evidence="10" key="4">
    <citation type="submission" date="2015-06" db="UniProtKB">
        <authorList>
            <consortium name="EnsemblMetazoa"/>
        </authorList>
    </citation>
    <scope>IDENTIFICATION</scope>
</reference>
<keyword evidence="5" id="KW-0716">Sensory transduction</keyword>
<feature type="signal peptide" evidence="8">
    <location>
        <begin position="1"/>
        <end position="25"/>
    </location>
</feature>
<dbReference type="FunCoup" id="W5JKQ4">
    <property type="interactions" value="21"/>
</dbReference>
<comment type="subcellular location">
    <subcellularLocation>
        <location evidence="1">Secreted</location>
    </subcellularLocation>
</comment>
<keyword evidence="7" id="KW-1015">Disulfide bond</keyword>
<dbReference type="eggNOG" id="ENOG502S1QU">
    <property type="taxonomic scope" value="Eukaryota"/>
</dbReference>
<keyword evidence="6" id="KW-0552">Olfaction</keyword>
<dbReference type="VEuPathDB" id="VectorBase:ADAR2_012008"/>
<name>W5JKQ4_ANODA</name>
<dbReference type="GO" id="GO:0005576">
    <property type="term" value="C:extracellular region"/>
    <property type="evidence" value="ECO:0007669"/>
    <property type="project" value="UniProtKB-SubCell"/>
</dbReference>
<accession>W5JKQ4</accession>
<dbReference type="Gene3D" id="1.10.238.20">
    <property type="entry name" value="Pheromone/general odorant binding protein domain"/>
    <property type="match status" value="1"/>
</dbReference>
<dbReference type="GO" id="GO:0007608">
    <property type="term" value="P:sensory perception of smell"/>
    <property type="evidence" value="ECO:0007669"/>
    <property type="project" value="UniProtKB-KW"/>
</dbReference>
<evidence type="ECO:0000313" key="10">
    <source>
        <dbReference type="EnsemblMetazoa" id="ADAC003303-PA"/>
    </source>
</evidence>